<evidence type="ECO:0000256" key="5">
    <source>
        <dbReference type="ARBA" id="ARBA00022771"/>
    </source>
</evidence>
<dbReference type="Proteomes" id="UP001327560">
    <property type="component" value="Chromosome 5"/>
</dbReference>
<keyword evidence="11" id="KW-1185">Reference proteome</keyword>
<evidence type="ECO:0000313" key="11">
    <source>
        <dbReference type="Proteomes" id="UP001327560"/>
    </source>
</evidence>
<keyword evidence="3" id="KW-0808">Transferase</keyword>
<dbReference type="SMART" id="SM00184">
    <property type="entry name" value="RING"/>
    <property type="match status" value="1"/>
</dbReference>
<evidence type="ECO:0000256" key="7">
    <source>
        <dbReference type="ARBA" id="ARBA00022833"/>
    </source>
</evidence>
<evidence type="ECO:0000313" key="10">
    <source>
        <dbReference type="EMBL" id="WOL06553.1"/>
    </source>
</evidence>
<dbReference type="GO" id="GO:0016567">
    <property type="term" value="P:protein ubiquitination"/>
    <property type="evidence" value="ECO:0007669"/>
    <property type="project" value="TreeGrafter"/>
</dbReference>
<dbReference type="EC" id="2.3.2.27" evidence="2"/>
<dbReference type="GO" id="GO:0008270">
    <property type="term" value="F:zinc ion binding"/>
    <property type="evidence" value="ECO:0007669"/>
    <property type="project" value="UniProtKB-KW"/>
</dbReference>
<comment type="catalytic activity">
    <reaction evidence="1">
        <text>S-ubiquitinyl-[E2 ubiquitin-conjugating enzyme]-L-cysteine + [acceptor protein]-L-lysine = [E2 ubiquitin-conjugating enzyme]-L-cysteine + N(6)-ubiquitinyl-[acceptor protein]-L-lysine.</text>
        <dbReference type="EC" id="2.3.2.27"/>
    </reaction>
</comment>
<reference evidence="10 11" key="1">
    <citation type="submission" date="2023-10" db="EMBL/GenBank/DDBJ databases">
        <title>Chromosome-scale genome assembly provides insights into flower coloration mechanisms of Canna indica.</title>
        <authorList>
            <person name="Li C."/>
        </authorList>
    </citation>
    <scope>NUCLEOTIDE SEQUENCE [LARGE SCALE GENOMIC DNA]</scope>
    <source>
        <tissue evidence="10">Flower</tissue>
    </source>
</reference>
<accession>A0AAQ3QEQ6</accession>
<dbReference type="Gene3D" id="3.30.40.10">
    <property type="entry name" value="Zinc/RING finger domain, C3HC4 (zinc finger)"/>
    <property type="match status" value="1"/>
</dbReference>
<dbReference type="Pfam" id="PF13639">
    <property type="entry name" value="zf-RING_2"/>
    <property type="match status" value="1"/>
</dbReference>
<dbReference type="EMBL" id="CP136894">
    <property type="protein sequence ID" value="WOL06553.1"/>
    <property type="molecule type" value="Genomic_DNA"/>
</dbReference>
<evidence type="ECO:0000256" key="4">
    <source>
        <dbReference type="ARBA" id="ARBA00022723"/>
    </source>
</evidence>
<dbReference type="PANTHER" id="PTHR15710">
    <property type="entry name" value="E3 UBIQUITIN-PROTEIN LIGASE PRAJA"/>
    <property type="match status" value="1"/>
</dbReference>
<proteinExistence type="predicted"/>
<evidence type="ECO:0000259" key="9">
    <source>
        <dbReference type="PROSITE" id="PS50089"/>
    </source>
</evidence>
<keyword evidence="7" id="KW-0862">Zinc</keyword>
<name>A0AAQ3QEQ6_9LILI</name>
<evidence type="ECO:0000256" key="3">
    <source>
        <dbReference type="ARBA" id="ARBA00022679"/>
    </source>
</evidence>
<dbReference type="GO" id="GO:0061630">
    <property type="term" value="F:ubiquitin protein ligase activity"/>
    <property type="evidence" value="ECO:0007669"/>
    <property type="project" value="UniProtKB-EC"/>
</dbReference>
<feature type="domain" description="RING-type" evidence="9">
    <location>
        <begin position="297"/>
        <end position="338"/>
    </location>
</feature>
<dbReference type="InterPro" id="IPR001841">
    <property type="entry name" value="Znf_RING"/>
</dbReference>
<keyword evidence="6" id="KW-0833">Ubl conjugation pathway</keyword>
<evidence type="ECO:0000256" key="6">
    <source>
        <dbReference type="ARBA" id="ARBA00022786"/>
    </source>
</evidence>
<dbReference type="GO" id="GO:0005737">
    <property type="term" value="C:cytoplasm"/>
    <property type="evidence" value="ECO:0007669"/>
    <property type="project" value="TreeGrafter"/>
</dbReference>
<gene>
    <name evidence="10" type="ORF">Cni_G15287</name>
</gene>
<sequence length="360" mass="40187">MDTFSRCNRASFLPEEIGSPGLALGLGLVPERDDAAVGAEGEVLFPDWATEDFFSDESSPSALVEFSFDCPSDSGGLGVDSDIDSFVGEGLHEISDVPGFPLELDDPSHANEDFEWDEIGVQVEERDVLSAVISSNEQTDYELWRSALDIVEPVEVDRGVDWDPTLPPIIDELLVQRNVHSIMVLRNEEAFGGIMESDRGDVGEHDVSRFIDWDILLPPMDDLVRNPFDSSDDEAYFEDQNGLAYTSDYESYDDLPERFAEQEYYIRGSPPAAKSVVENLPLAVLTIEDAVDIDSVCAVCKDEIVVENRVKRLPCRHHFHEECILPWLGIRNTCPLCRFELPTDDPEYESQKATRTGSAI</sequence>
<dbReference type="PANTHER" id="PTHR15710:SF108">
    <property type="entry name" value="OS03G0286100 PROTEIN"/>
    <property type="match status" value="1"/>
</dbReference>
<organism evidence="10 11">
    <name type="scientific">Canna indica</name>
    <name type="common">Indian-shot</name>
    <dbReference type="NCBI Taxonomy" id="4628"/>
    <lineage>
        <taxon>Eukaryota</taxon>
        <taxon>Viridiplantae</taxon>
        <taxon>Streptophyta</taxon>
        <taxon>Embryophyta</taxon>
        <taxon>Tracheophyta</taxon>
        <taxon>Spermatophyta</taxon>
        <taxon>Magnoliopsida</taxon>
        <taxon>Liliopsida</taxon>
        <taxon>Zingiberales</taxon>
        <taxon>Cannaceae</taxon>
        <taxon>Canna</taxon>
    </lineage>
</organism>
<dbReference type="InterPro" id="IPR013083">
    <property type="entry name" value="Znf_RING/FYVE/PHD"/>
</dbReference>
<evidence type="ECO:0000256" key="2">
    <source>
        <dbReference type="ARBA" id="ARBA00012483"/>
    </source>
</evidence>
<dbReference type="SUPFAM" id="SSF57850">
    <property type="entry name" value="RING/U-box"/>
    <property type="match status" value="1"/>
</dbReference>
<protein>
    <recommendedName>
        <fullName evidence="2">RING-type E3 ubiquitin transferase</fullName>
        <ecNumber evidence="2">2.3.2.27</ecNumber>
    </recommendedName>
</protein>
<dbReference type="PROSITE" id="PS50089">
    <property type="entry name" value="ZF_RING_2"/>
    <property type="match status" value="1"/>
</dbReference>
<evidence type="ECO:0000256" key="1">
    <source>
        <dbReference type="ARBA" id="ARBA00000900"/>
    </source>
</evidence>
<dbReference type="FunFam" id="3.30.40.10:FF:000127">
    <property type="entry name" value="E3 ubiquitin-protein ligase RNF181"/>
    <property type="match status" value="1"/>
</dbReference>
<keyword evidence="4" id="KW-0479">Metal-binding</keyword>
<dbReference type="AlphaFoldDB" id="A0AAQ3QEQ6"/>
<evidence type="ECO:0000256" key="8">
    <source>
        <dbReference type="PROSITE-ProRule" id="PRU00175"/>
    </source>
</evidence>
<keyword evidence="5 8" id="KW-0863">Zinc-finger</keyword>